<evidence type="ECO:0000313" key="1">
    <source>
        <dbReference type="EMBL" id="GMM32693.1"/>
    </source>
</evidence>
<dbReference type="Proteomes" id="UP001360560">
    <property type="component" value="Unassembled WGS sequence"/>
</dbReference>
<accession>A0AAV5QD68</accession>
<dbReference type="EMBL" id="BTFZ01000001">
    <property type="protein sequence ID" value="GMM32693.1"/>
    <property type="molecule type" value="Genomic_DNA"/>
</dbReference>
<comment type="caution">
    <text evidence="1">The sequence shown here is derived from an EMBL/GenBank/DDBJ whole genome shotgun (WGS) entry which is preliminary data.</text>
</comment>
<proteinExistence type="predicted"/>
<organism evidence="1 2">
    <name type="scientific">Saccharomycopsis crataegensis</name>
    <dbReference type="NCBI Taxonomy" id="43959"/>
    <lineage>
        <taxon>Eukaryota</taxon>
        <taxon>Fungi</taxon>
        <taxon>Dikarya</taxon>
        <taxon>Ascomycota</taxon>
        <taxon>Saccharomycotina</taxon>
        <taxon>Saccharomycetes</taxon>
        <taxon>Saccharomycopsidaceae</taxon>
        <taxon>Saccharomycopsis</taxon>
    </lineage>
</organism>
<protein>
    <submittedName>
        <fullName evidence="1">Uncharacterized protein</fullName>
    </submittedName>
</protein>
<dbReference type="GeneID" id="90070672"/>
<sequence length="327" mass="37003">MQRFIDQFEPVSLSSLLNCKSQFQTSQIVDSQNSLVASSFTAHCNSNHHVHAIYNSSVIFKQYLIAKIVFVVGTSGKEILDSSSFVIIFDNFYNLTLFKSSESCSSELTHFGTQLKIALSKHFPNNTEGEIINLLRSNFFYFGSDIITGYNSLINTLRTLPHFLINHQERHSNAFKLAGTSKSLVVIDSLSIFNIMEETHHSIGEESLDSFLSSASQEHSPVNSTIISDNSKFEAMMRSIRYLQESLLFNSSFLTTSFRKQAEDIRSIEFGRLNNAIHRNFYTYNSDNKSRDKIRNELGMDDKIKSVISDRIFSGLGDFSSVVLLQS</sequence>
<reference evidence="1 2" key="1">
    <citation type="journal article" date="2023" name="Elife">
        <title>Identification of key yeast species and microbe-microbe interactions impacting larval growth of Drosophila in the wild.</title>
        <authorList>
            <person name="Mure A."/>
            <person name="Sugiura Y."/>
            <person name="Maeda R."/>
            <person name="Honda K."/>
            <person name="Sakurai N."/>
            <person name="Takahashi Y."/>
            <person name="Watada M."/>
            <person name="Katoh T."/>
            <person name="Gotoh A."/>
            <person name="Gotoh Y."/>
            <person name="Taniguchi I."/>
            <person name="Nakamura K."/>
            <person name="Hayashi T."/>
            <person name="Katayama T."/>
            <person name="Uemura T."/>
            <person name="Hattori Y."/>
        </authorList>
    </citation>
    <scope>NUCLEOTIDE SEQUENCE [LARGE SCALE GENOMIC DNA]</scope>
    <source>
        <strain evidence="1 2">SC-9</strain>
    </source>
</reference>
<gene>
    <name evidence="1" type="ORF">DASC09_000180</name>
</gene>
<evidence type="ECO:0000313" key="2">
    <source>
        <dbReference type="Proteomes" id="UP001360560"/>
    </source>
</evidence>
<dbReference type="AlphaFoldDB" id="A0AAV5QD68"/>
<dbReference type="RefSeq" id="XP_064849693.1">
    <property type="nucleotide sequence ID" value="XM_064993621.1"/>
</dbReference>
<keyword evidence="2" id="KW-1185">Reference proteome</keyword>
<name>A0AAV5QD68_9ASCO</name>